<comment type="caution">
    <text evidence="3">The sequence shown here is derived from an EMBL/GenBank/DDBJ whole genome shotgun (WGS) entry which is preliminary data.</text>
</comment>
<feature type="region of interest" description="Disordered" evidence="1">
    <location>
        <begin position="312"/>
        <end position="370"/>
    </location>
</feature>
<keyword evidence="4" id="KW-1185">Reference proteome</keyword>
<protein>
    <submittedName>
        <fullName evidence="3">Uncharacterized protein YpuA (DUF1002 family)</fullName>
    </submittedName>
</protein>
<dbReference type="Proteomes" id="UP000767291">
    <property type="component" value="Unassembled WGS sequence"/>
</dbReference>
<proteinExistence type="predicted"/>
<evidence type="ECO:0000256" key="2">
    <source>
        <dbReference type="SAM" id="SignalP"/>
    </source>
</evidence>
<keyword evidence="2" id="KW-0732">Signal</keyword>
<evidence type="ECO:0000256" key="1">
    <source>
        <dbReference type="SAM" id="MobiDB-lite"/>
    </source>
</evidence>
<feature type="signal peptide" evidence="2">
    <location>
        <begin position="1"/>
        <end position="26"/>
    </location>
</feature>
<dbReference type="EMBL" id="JAGGJX010000001">
    <property type="protein sequence ID" value="MBP1854323.1"/>
    <property type="molecule type" value="Genomic_DNA"/>
</dbReference>
<gene>
    <name evidence="3" type="ORF">J2Z43_000713</name>
</gene>
<reference evidence="3 4" key="1">
    <citation type="submission" date="2021-03" db="EMBL/GenBank/DDBJ databases">
        <title>Genomic Encyclopedia of Type Strains, Phase IV (KMG-IV): sequencing the most valuable type-strain genomes for metagenomic binning, comparative biology and taxonomic classification.</title>
        <authorList>
            <person name="Goeker M."/>
        </authorList>
    </citation>
    <scope>NUCLEOTIDE SEQUENCE [LARGE SCALE GENOMIC DNA]</scope>
    <source>
        <strain evidence="3 4">DSM 1289</strain>
    </source>
</reference>
<dbReference type="Pfam" id="PF06207">
    <property type="entry name" value="DUF1002"/>
    <property type="match status" value="1"/>
</dbReference>
<evidence type="ECO:0000313" key="3">
    <source>
        <dbReference type="EMBL" id="MBP1854323.1"/>
    </source>
</evidence>
<organism evidence="3 4">
    <name type="scientific">Metaclostridioides mangenotii</name>
    <dbReference type="NCBI Taxonomy" id="1540"/>
    <lineage>
        <taxon>Bacteria</taxon>
        <taxon>Bacillati</taxon>
        <taxon>Bacillota</taxon>
        <taxon>Clostridia</taxon>
        <taxon>Peptostreptococcales</taxon>
        <taxon>Peptostreptococcaceae</taxon>
        <taxon>Metaclostridioides</taxon>
    </lineage>
</organism>
<feature type="chain" id="PRO_5046660007" evidence="2">
    <location>
        <begin position="27"/>
        <end position="385"/>
    </location>
</feature>
<dbReference type="RefSeq" id="WP_209455861.1">
    <property type="nucleotide sequence ID" value="NZ_BAAACS010000017.1"/>
</dbReference>
<name>A0ABS4E8S5_9FIRM</name>
<evidence type="ECO:0000313" key="4">
    <source>
        <dbReference type="Proteomes" id="UP000767291"/>
    </source>
</evidence>
<feature type="compositionally biased region" description="Low complexity" evidence="1">
    <location>
        <begin position="316"/>
        <end position="349"/>
    </location>
</feature>
<dbReference type="InterPro" id="IPR009343">
    <property type="entry name" value="DUF1002"/>
</dbReference>
<accession>A0ABS4E8S5</accession>
<sequence>MKLKKMASSIIVSAMVVLGSFNLAYADGSNVVTLGVNLTPSQKQQMLDYFGVNKDEVLTLDVTNAEERKYLQGVASEAQLGKATISCSYVEPTSKGGINVKTANLTWVTSSMIASTLSTAGLDNANVIAAAPYKVSGTGALTGIMKAFEDASGEKLDETKKEIASEELVVTGNLGDEVGQEKATGVMNDIKSEIIKNGTSDVIQIADTINNITNNYNITLTPEQKKQIEDIMSKISKQDYDYSSMKNTLENVKDNVNEELNNIGEGNTEGFFTKVKDWFAGLFSGGSGNVGILNNTNDDALGSNAVIDSTDKDVLNTSNNSSDNANSNSNNSSDNNTDNSTSNSDADQNAGDKDNELENNSNDQNKENQEDGFFTKLVNWVKGLF</sequence>